<dbReference type="Gene3D" id="3.30.160.60">
    <property type="entry name" value="Classic Zinc Finger"/>
    <property type="match status" value="3"/>
</dbReference>
<evidence type="ECO:0000256" key="7">
    <source>
        <dbReference type="ARBA" id="ARBA00023163"/>
    </source>
</evidence>
<dbReference type="OrthoDB" id="3650263at2759"/>
<dbReference type="InterPro" id="IPR056125">
    <property type="entry name" value="DUF7708"/>
</dbReference>
<dbReference type="Pfam" id="PF22939">
    <property type="entry name" value="WHD_GPIID"/>
    <property type="match status" value="1"/>
</dbReference>
<dbReference type="PANTHER" id="PTHR10039:SF14">
    <property type="entry name" value="NACHT DOMAIN-CONTAINING PROTEIN"/>
    <property type="match status" value="1"/>
</dbReference>
<dbReference type="InterPro" id="IPR013087">
    <property type="entry name" value="Znf_C2H2_type"/>
</dbReference>
<proteinExistence type="predicted"/>
<evidence type="ECO:0000256" key="5">
    <source>
        <dbReference type="ARBA" id="ARBA00022833"/>
    </source>
</evidence>
<evidence type="ECO:0000256" key="8">
    <source>
        <dbReference type="ARBA" id="ARBA00023242"/>
    </source>
</evidence>
<feature type="domain" description="C2H2-type" evidence="11">
    <location>
        <begin position="1404"/>
        <end position="1431"/>
    </location>
</feature>
<accession>A0A9P3CSN9</accession>
<dbReference type="PROSITE" id="PS50157">
    <property type="entry name" value="ZINC_FINGER_C2H2_2"/>
    <property type="match status" value="2"/>
</dbReference>
<evidence type="ECO:0000256" key="6">
    <source>
        <dbReference type="ARBA" id="ARBA00023015"/>
    </source>
</evidence>
<evidence type="ECO:0000259" key="11">
    <source>
        <dbReference type="PROSITE" id="PS50157"/>
    </source>
</evidence>
<evidence type="ECO:0000256" key="3">
    <source>
        <dbReference type="ARBA" id="ARBA00022737"/>
    </source>
</evidence>
<dbReference type="GO" id="GO:0008270">
    <property type="term" value="F:zinc ion binding"/>
    <property type="evidence" value="ECO:0007669"/>
    <property type="project" value="UniProtKB-KW"/>
</dbReference>
<feature type="region of interest" description="Disordered" evidence="10">
    <location>
        <begin position="1296"/>
        <end position="1371"/>
    </location>
</feature>
<dbReference type="SUPFAM" id="SSF57667">
    <property type="entry name" value="beta-beta-alpha zinc fingers"/>
    <property type="match status" value="1"/>
</dbReference>
<keyword evidence="8" id="KW-0539">Nucleus</keyword>
<evidence type="ECO:0000256" key="10">
    <source>
        <dbReference type="SAM" id="MobiDB-lite"/>
    </source>
</evidence>
<dbReference type="Pfam" id="PF00096">
    <property type="entry name" value="zf-C2H2"/>
    <property type="match status" value="1"/>
</dbReference>
<evidence type="ECO:0000313" key="13">
    <source>
        <dbReference type="Proteomes" id="UP000825890"/>
    </source>
</evidence>
<dbReference type="GO" id="GO:0005634">
    <property type="term" value="C:nucleus"/>
    <property type="evidence" value="ECO:0007669"/>
    <property type="project" value="UniProtKB-SubCell"/>
</dbReference>
<dbReference type="InterPro" id="IPR036236">
    <property type="entry name" value="Znf_C2H2_sf"/>
</dbReference>
<evidence type="ECO:0000256" key="1">
    <source>
        <dbReference type="ARBA" id="ARBA00004123"/>
    </source>
</evidence>
<evidence type="ECO:0000256" key="4">
    <source>
        <dbReference type="ARBA" id="ARBA00022771"/>
    </source>
</evidence>
<dbReference type="PANTHER" id="PTHR10039">
    <property type="entry name" value="AMELOGENIN"/>
    <property type="match status" value="1"/>
</dbReference>
<name>A0A9P3CSN9_9PEZI</name>
<dbReference type="Pfam" id="PF24809">
    <property type="entry name" value="DUF7708"/>
    <property type="match status" value="1"/>
</dbReference>
<dbReference type="PROSITE" id="PS00028">
    <property type="entry name" value="ZINC_FINGER_C2H2_1"/>
    <property type="match status" value="2"/>
</dbReference>
<dbReference type="Pfam" id="PF06985">
    <property type="entry name" value="HET"/>
    <property type="match status" value="1"/>
</dbReference>
<dbReference type="InterPro" id="IPR027417">
    <property type="entry name" value="P-loop_NTPase"/>
</dbReference>
<dbReference type="GeneID" id="68295536"/>
<feature type="domain" description="C2H2-type" evidence="11">
    <location>
        <begin position="1376"/>
        <end position="1403"/>
    </location>
</feature>
<keyword evidence="4 9" id="KW-0863">Zinc-finger</keyword>
<evidence type="ECO:0000256" key="9">
    <source>
        <dbReference type="PROSITE-ProRule" id="PRU00042"/>
    </source>
</evidence>
<dbReference type="GO" id="GO:0071248">
    <property type="term" value="P:cellular response to metal ion"/>
    <property type="evidence" value="ECO:0007669"/>
    <property type="project" value="UniProtKB-ARBA"/>
</dbReference>
<dbReference type="InterPro" id="IPR054471">
    <property type="entry name" value="GPIID_WHD"/>
</dbReference>
<evidence type="ECO:0000313" key="12">
    <source>
        <dbReference type="EMBL" id="GIZ46852.1"/>
    </source>
</evidence>
<dbReference type="EMBL" id="BOLY01000006">
    <property type="protein sequence ID" value="GIZ46852.1"/>
    <property type="molecule type" value="Genomic_DNA"/>
</dbReference>
<sequence length="1546" mass="175662">MNREHETRDIDQEWNTAFHHPWIDSKTQIRLLRIANEYRDPSAILECAFEIVKVDDLATTEYAALSYCWGDASTIQDIYAIIVNGQHFWVRSNLGTFIEQVGKSYDLNVPIYIDAVCLNQLDNEERSDQVKLMAAVYTNAATTVVWLGNPRDEQMLNLLMLQQQLVESTLVPSWTSQAMIGLSYLCSKVYWKRLWVVQELLLSNNINIYCGELAFAWNEIARLAAPQDKIRHLHNLEAASWWDCWSLPRPSALSEQSLLEDTICQGWHCALRLIHYREKWWSRTSADRSASPCGLPFHEALTAFQYQHCRDRRDKVYALLGLLDDEGKVMIKPNYHSSRHDLFIQAAVAGYVSHRRTATQHSEASLTYQDRRFSDALSTILGLPNDSTGPRASEVIRVAQSYLKGIEPSNADHHEAGPQQWSTEDISSPVNQAPDKFHLLDPEKPSIEQAFQLLKGQLIAGPLQQCATADIKALHRTLAAIQRKQRAEGRLQDMTRLKCLLHTLGTYEQAVDTLLDCENVLASIYGPMRFLLQVSDGWPTAFDSLLRQYQKLGDSMPTPNDLQKASQGSAAHSQILQVMFCKIFAFHTLALQYFRNAAWKQLYSSTWKEFEGRLSNCVAVIASHKELVEAQAKAVDAQESRQSRIDTRDDLAHLLEHAGHAEETFRQHNAEQLVRRRIHVQTWLDACDTETDQDHRHETRTTFGATGKWLLDSAKYRAWCESEFDYAPLLWVTGIPGAGKSVLASLIVDESKKNAGIQTIFFYLKRDDAAKNTFLAMARSLIHQLSLHNDALVSHLYETATTRGEPSLRTTKLAKEVLATCLRAAGTPTCAIIDGIDECKQIEQKHIAEFWTNHVENSGSCRCVLLSQDDASTRPLLARLPTLQIQGSSHSADVRSYCQSWGSIIQERFRLSQQETDALVMQTWQRAKGMFLYACVVLNNLYGQVSKEGLLLEMQAFPAELHQAYERLFNRILSETAAQYHATARKLLAWVACATRPLKWREIQAVVAIDFDKQIVDLNHRRLVVGLKDLCGALLEELPNGDIVFVHSTARTFLFENEYFSEHREHSNLAELCLNYFCLPGFSLPPNDQNDNERNDQNATEIIDYIRNGTYAFVDYALVSWTNHLECVLVIRDGEDLPPSLLIAIRTFLQLHWKKPRKQMKATTKIQAVCNRVAGLDIHDKLKETMSSMHCLFSTNLPDLEAIQTLDLFDFLARMRTMLEGMKITEALEETYGPNIYKCPRLYCTAFYEGFAQLDQRNAHLDRHERPYFCQIEDCIFATIGFPTAKELDAHVNRHPEQEPTDQDFPAENDPLPQSQDQVEATEVPHRHASAPSQQPTPEGQGLDSSAETGQGADRASVVERPSASKQGRRKYPATFQCNLCPKRFTRGAALRDHLRTHTDERPYVCTICGKAFARKQDCKRHEELHSGEKKFVCRGTLPTGAYWGCGRRFARAVALGRHFRSENGQNCTAPLLNEERAERQKAFMDERLQAVQGLVAPQPMMAQPNSISSNFLPQSLLEQYPALQNIDWNSIPSVEPPEDAWREPS</sequence>
<comment type="subcellular location">
    <subcellularLocation>
        <location evidence="1">Nucleus</location>
    </subcellularLocation>
</comment>
<protein>
    <recommendedName>
        <fullName evidence="11">C2H2-type domain-containing protein</fullName>
    </recommendedName>
</protein>
<evidence type="ECO:0000256" key="2">
    <source>
        <dbReference type="ARBA" id="ARBA00022723"/>
    </source>
</evidence>
<keyword evidence="13" id="KW-1185">Reference proteome</keyword>
<keyword evidence="7" id="KW-0804">Transcription</keyword>
<keyword evidence="3" id="KW-0677">Repeat</keyword>
<dbReference type="Pfam" id="PF24883">
    <property type="entry name" value="NPHP3_N"/>
    <property type="match status" value="1"/>
</dbReference>
<gene>
    <name evidence="12" type="ORF">CKM354_000996100</name>
</gene>
<dbReference type="RefSeq" id="XP_044661339.1">
    <property type="nucleotide sequence ID" value="XM_044805404.1"/>
</dbReference>
<dbReference type="Gene3D" id="3.40.50.300">
    <property type="entry name" value="P-loop containing nucleotide triphosphate hydrolases"/>
    <property type="match status" value="1"/>
</dbReference>
<dbReference type="InterPro" id="IPR010730">
    <property type="entry name" value="HET"/>
</dbReference>
<reference evidence="12 13" key="1">
    <citation type="submission" date="2021-01" db="EMBL/GenBank/DDBJ databases">
        <title>Cercospora kikuchii MAFF 305040 whole genome shotgun sequence.</title>
        <authorList>
            <person name="Kashiwa T."/>
            <person name="Suzuki T."/>
        </authorList>
    </citation>
    <scope>NUCLEOTIDE SEQUENCE [LARGE SCALE GENOMIC DNA]</scope>
    <source>
        <strain evidence="12 13">MAFF 305040</strain>
    </source>
</reference>
<dbReference type="InterPro" id="IPR056884">
    <property type="entry name" value="NPHP3-like_N"/>
</dbReference>
<dbReference type="GO" id="GO:0006357">
    <property type="term" value="P:regulation of transcription by RNA polymerase II"/>
    <property type="evidence" value="ECO:0007669"/>
    <property type="project" value="UniProtKB-ARBA"/>
</dbReference>
<dbReference type="SMART" id="SM00355">
    <property type="entry name" value="ZnF_C2H2"/>
    <property type="match status" value="4"/>
</dbReference>
<dbReference type="SUPFAM" id="SSF52540">
    <property type="entry name" value="P-loop containing nucleoside triphosphate hydrolases"/>
    <property type="match status" value="1"/>
</dbReference>
<keyword evidence="2" id="KW-0479">Metal-binding</keyword>
<dbReference type="FunFam" id="3.30.160.60:FF:000181">
    <property type="entry name" value="C2H2 type zinc finger protein"/>
    <property type="match status" value="1"/>
</dbReference>
<keyword evidence="5" id="KW-0862">Zinc</keyword>
<comment type="caution">
    <text evidence="12">The sequence shown here is derived from an EMBL/GenBank/DDBJ whole genome shotgun (WGS) entry which is preliminary data.</text>
</comment>
<organism evidence="12 13">
    <name type="scientific">Cercospora kikuchii</name>
    <dbReference type="NCBI Taxonomy" id="84275"/>
    <lineage>
        <taxon>Eukaryota</taxon>
        <taxon>Fungi</taxon>
        <taxon>Dikarya</taxon>
        <taxon>Ascomycota</taxon>
        <taxon>Pezizomycotina</taxon>
        <taxon>Dothideomycetes</taxon>
        <taxon>Dothideomycetidae</taxon>
        <taxon>Mycosphaerellales</taxon>
        <taxon>Mycosphaerellaceae</taxon>
        <taxon>Cercospora</taxon>
    </lineage>
</organism>
<feature type="compositionally biased region" description="Polar residues" evidence="10">
    <location>
        <begin position="1331"/>
        <end position="1349"/>
    </location>
</feature>
<dbReference type="Proteomes" id="UP000825890">
    <property type="component" value="Unassembled WGS sequence"/>
</dbReference>
<keyword evidence="6" id="KW-0805">Transcription regulation</keyword>